<evidence type="ECO:0000313" key="4">
    <source>
        <dbReference type="Proteomes" id="UP001378592"/>
    </source>
</evidence>
<keyword evidence="1" id="KW-0863">Zinc-finger</keyword>
<gene>
    <name evidence="3" type="ORF">R5R35_014201</name>
</gene>
<name>A0AAN9VVK3_9ORTH</name>
<evidence type="ECO:0000256" key="1">
    <source>
        <dbReference type="PROSITE-ProRule" id="PRU00042"/>
    </source>
</evidence>
<dbReference type="InterPro" id="IPR013087">
    <property type="entry name" value="Znf_C2H2_type"/>
</dbReference>
<dbReference type="AlphaFoldDB" id="A0AAN9VVK3"/>
<dbReference type="Proteomes" id="UP001378592">
    <property type="component" value="Unassembled WGS sequence"/>
</dbReference>
<dbReference type="PROSITE" id="PS50157">
    <property type="entry name" value="ZINC_FINGER_C2H2_2"/>
    <property type="match status" value="2"/>
</dbReference>
<protein>
    <recommendedName>
        <fullName evidence="2">C2H2-type domain-containing protein</fullName>
    </recommendedName>
</protein>
<comment type="caution">
    <text evidence="3">The sequence shown here is derived from an EMBL/GenBank/DDBJ whole genome shotgun (WGS) entry which is preliminary data.</text>
</comment>
<accession>A0AAN9VVK3</accession>
<organism evidence="3 4">
    <name type="scientific">Gryllus longicercus</name>
    <dbReference type="NCBI Taxonomy" id="2509291"/>
    <lineage>
        <taxon>Eukaryota</taxon>
        <taxon>Metazoa</taxon>
        <taxon>Ecdysozoa</taxon>
        <taxon>Arthropoda</taxon>
        <taxon>Hexapoda</taxon>
        <taxon>Insecta</taxon>
        <taxon>Pterygota</taxon>
        <taxon>Neoptera</taxon>
        <taxon>Polyneoptera</taxon>
        <taxon>Orthoptera</taxon>
        <taxon>Ensifera</taxon>
        <taxon>Gryllidea</taxon>
        <taxon>Grylloidea</taxon>
        <taxon>Gryllidae</taxon>
        <taxon>Gryllinae</taxon>
        <taxon>Gryllus</taxon>
    </lineage>
</organism>
<feature type="domain" description="C2H2-type" evidence="2">
    <location>
        <begin position="42"/>
        <end position="69"/>
    </location>
</feature>
<dbReference type="GO" id="GO:0008270">
    <property type="term" value="F:zinc ion binding"/>
    <property type="evidence" value="ECO:0007669"/>
    <property type="project" value="UniProtKB-KW"/>
</dbReference>
<keyword evidence="1" id="KW-0862">Zinc</keyword>
<reference evidence="3 4" key="1">
    <citation type="submission" date="2024-03" db="EMBL/GenBank/DDBJ databases">
        <title>The genome assembly and annotation of the cricket Gryllus longicercus Weissman &amp; Gray.</title>
        <authorList>
            <person name="Szrajer S."/>
            <person name="Gray D."/>
            <person name="Ylla G."/>
        </authorList>
    </citation>
    <scope>NUCLEOTIDE SEQUENCE [LARGE SCALE GENOMIC DNA]</scope>
    <source>
        <strain evidence="3">DAG 2021-001</strain>
        <tissue evidence="3">Whole body minus gut</tissue>
    </source>
</reference>
<evidence type="ECO:0000259" key="2">
    <source>
        <dbReference type="PROSITE" id="PS50157"/>
    </source>
</evidence>
<keyword evidence="1" id="KW-0479">Metal-binding</keyword>
<feature type="domain" description="C2H2-type" evidence="2">
    <location>
        <begin position="71"/>
        <end position="99"/>
    </location>
</feature>
<dbReference type="InterPro" id="IPR036236">
    <property type="entry name" value="Znf_C2H2_sf"/>
</dbReference>
<evidence type="ECO:0000313" key="3">
    <source>
        <dbReference type="EMBL" id="KAK7868880.1"/>
    </source>
</evidence>
<proteinExistence type="predicted"/>
<dbReference type="EMBL" id="JAZDUA010000085">
    <property type="protein sequence ID" value="KAK7868880.1"/>
    <property type="molecule type" value="Genomic_DNA"/>
</dbReference>
<dbReference type="SUPFAM" id="SSF57667">
    <property type="entry name" value="beta-beta-alpha zinc fingers"/>
    <property type="match status" value="1"/>
</dbReference>
<dbReference type="Pfam" id="PF00096">
    <property type="entry name" value="zf-C2H2"/>
    <property type="match status" value="2"/>
</dbReference>
<keyword evidence="4" id="KW-1185">Reference proteome</keyword>
<dbReference type="Gene3D" id="3.30.160.60">
    <property type="entry name" value="Classic Zinc Finger"/>
    <property type="match status" value="1"/>
</dbReference>
<sequence length="100" mass="11341">MNLGLWQLTMGTSLTTLRIANRDGSTGMSAECSGNPSVQPLYACMNCGKQYKLRGSLRNHLRLECGKEPQFQCQLCDKKTHQKGNLLRHMILFHKQAKQF</sequence>
<dbReference type="SMART" id="SM00355">
    <property type="entry name" value="ZnF_C2H2"/>
    <property type="match status" value="2"/>
</dbReference>